<dbReference type="PROSITE" id="PS51833">
    <property type="entry name" value="HDOD"/>
    <property type="match status" value="1"/>
</dbReference>
<dbReference type="OrthoDB" id="9791419at2"/>
<sequence length="527" mass="57655">MSTHSSEYFGSPGQELPRDRLLKKIKEDETLPTLGISIAKVLEITSSGEDPVSKLAHFVLADVALTQKILRLSNTLQYRSHAGGPVTTVSRAIFLLGFNAVKTSALAMLLVDGFSNKNQARSVRKELVHSLCASIVARELAQRSKFADAEEAAVAALFKNIGKVLLASFDHQLHERIHLMETSAIDQASDAANFLLGCSYARLGEAVLQEWKIPDTIIQSLGPLPNGEVKKAQHRSDWLKQVASFSDAVAGIMFAPGAQASSQSLAARCSTLLPRFSKALELDKSHFEQMLDRVEIETRELAESMGIGLLQNAQVGAVDLSEEADASGLLDSEFMLSTFDSAALQVAPRHPSGKPSNARDLLLAGVQDVMQMMASDQVKLNDMILLVLETLYSAMGFRFATACLRDMKQGAYVARVSVGELYAERQRRFVFPVKEEKDVFHLAMSNNVDLMISDAAVAKIQNLLPQWHKDLLPDTRSFIILPLVLQKKAIGFFYADRALTAEEGVPADETALIKTLKSQLIAAMMRG</sequence>
<feature type="domain" description="HDOD" evidence="1">
    <location>
        <begin position="31"/>
        <end position="227"/>
    </location>
</feature>
<dbReference type="InterPro" id="IPR029016">
    <property type="entry name" value="GAF-like_dom_sf"/>
</dbReference>
<evidence type="ECO:0000313" key="3">
    <source>
        <dbReference type="Proteomes" id="UP000275663"/>
    </source>
</evidence>
<dbReference type="InterPro" id="IPR013976">
    <property type="entry name" value="HDOD"/>
</dbReference>
<dbReference type="EMBL" id="CP034464">
    <property type="protein sequence ID" value="AZP11842.1"/>
    <property type="molecule type" value="Genomic_DNA"/>
</dbReference>
<dbReference type="Pfam" id="PF08668">
    <property type="entry name" value="HDOD"/>
    <property type="match status" value="1"/>
</dbReference>
<reference evidence="2 3" key="1">
    <citation type="journal article" date="2011" name="Int. J. Syst. Evol. Microbiol.">
        <title>Description of Undibacterium oligocarboniphilum sp. nov., isolated from purified water, and Undibacterium pigrum strain CCUG 49012 as the type strain of Undibacterium parvum sp. nov., and emended descriptions of the genus Undibacterium and the species Undibacterium pigrum.</title>
        <authorList>
            <person name="Eder W."/>
            <person name="Wanner G."/>
            <person name="Ludwig W."/>
            <person name="Busse H.J."/>
            <person name="Ziemke-Kageler F."/>
            <person name="Lang E."/>
        </authorList>
    </citation>
    <scope>NUCLEOTIDE SEQUENCE [LARGE SCALE GENOMIC DNA]</scope>
    <source>
        <strain evidence="2 3">DSM 23061</strain>
    </source>
</reference>
<name>A0A3Q9BQ19_9BURK</name>
<dbReference type="InterPro" id="IPR052340">
    <property type="entry name" value="RNase_Y/CdgJ"/>
</dbReference>
<evidence type="ECO:0000259" key="1">
    <source>
        <dbReference type="PROSITE" id="PS51833"/>
    </source>
</evidence>
<dbReference type="PANTHER" id="PTHR33525:SF3">
    <property type="entry name" value="RIBONUCLEASE Y"/>
    <property type="match status" value="1"/>
</dbReference>
<dbReference type="Gene3D" id="1.10.3210.10">
    <property type="entry name" value="Hypothetical protein af1432"/>
    <property type="match status" value="1"/>
</dbReference>
<proteinExistence type="predicted"/>
<dbReference type="RefSeq" id="WP_126127224.1">
    <property type="nucleotide sequence ID" value="NZ_CP034464.1"/>
</dbReference>
<accession>A0A3Q9BQ19</accession>
<evidence type="ECO:0000313" key="2">
    <source>
        <dbReference type="EMBL" id="AZP11842.1"/>
    </source>
</evidence>
<dbReference type="Gene3D" id="3.30.450.40">
    <property type="match status" value="1"/>
</dbReference>
<gene>
    <name evidence="2" type="ORF">EJN92_07415</name>
</gene>
<dbReference type="Proteomes" id="UP000275663">
    <property type="component" value="Chromosome"/>
</dbReference>
<dbReference type="PANTHER" id="PTHR33525">
    <property type="match status" value="1"/>
</dbReference>
<keyword evidence="3" id="KW-1185">Reference proteome</keyword>
<dbReference type="KEGG" id="upv:EJN92_07415"/>
<protein>
    <submittedName>
        <fullName evidence="2">HDOD domain-containing protein</fullName>
    </submittedName>
</protein>
<dbReference type="SUPFAM" id="SSF109604">
    <property type="entry name" value="HD-domain/PDEase-like"/>
    <property type="match status" value="1"/>
</dbReference>
<dbReference type="SUPFAM" id="SSF55781">
    <property type="entry name" value="GAF domain-like"/>
    <property type="match status" value="1"/>
</dbReference>
<dbReference type="AlphaFoldDB" id="A0A3Q9BQ19"/>
<organism evidence="2 3">
    <name type="scientific">Undibacterium parvum</name>
    <dbReference type="NCBI Taxonomy" id="401471"/>
    <lineage>
        <taxon>Bacteria</taxon>
        <taxon>Pseudomonadati</taxon>
        <taxon>Pseudomonadota</taxon>
        <taxon>Betaproteobacteria</taxon>
        <taxon>Burkholderiales</taxon>
        <taxon>Oxalobacteraceae</taxon>
        <taxon>Undibacterium</taxon>
    </lineage>
</organism>